<dbReference type="AlphaFoldDB" id="A0A165YDI1"/>
<evidence type="ECO:0000313" key="1">
    <source>
        <dbReference type="EMBL" id="KZT33129.1"/>
    </source>
</evidence>
<dbReference type="Proteomes" id="UP000076798">
    <property type="component" value="Unassembled WGS sequence"/>
</dbReference>
<organism evidence="1 2">
    <name type="scientific">Sistotremastrum suecicum HHB10207 ss-3</name>
    <dbReference type="NCBI Taxonomy" id="1314776"/>
    <lineage>
        <taxon>Eukaryota</taxon>
        <taxon>Fungi</taxon>
        <taxon>Dikarya</taxon>
        <taxon>Basidiomycota</taxon>
        <taxon>Agaricomycotina</taxon>
        <taxon>Agaricomycetes</taxon>
        <taxon>Sistotremastrales</taxon>
        <taxon>Sistotremastraceae</taxon>
        <taxon>Sistotremastrum</taxon>
    </lineage>
</organism>
<sequence length="176" mass="19214">MFTQNEVAVGVTEFLLRVVSYQQVLDVRPFDAVGLSSALILPLPSVNASRNPFLDLRASPTVLLKMVVNHLTGSLRSIEGTLRMNQEPPSVHYRLSRSNATPSRAWPISAPRSILSSISILERGLELGSALDQLHTKNPASSLIQFMPSESSQVTKPGNLGQPIPCNRPTPFLSRC</sequence>
<name>A0A165YDI1_9AGAM</name>
<dbReference type="EMBL" id="KV428264">
    <property type="protein sequence ID" value="KZT33129.1"/>
    <property type="molecule type" value="Genomic_DNA"/>
</dbReference>
<protein>
    <submittedName>
        <fullName evidence="1">Uncharacterized protein</fullName>
    </submittedName>
</protein>
<accession>A0A165YDI1</accession>
<reference evidence="1 2" key="1">
    <citation type="journal article" date="2016" name="Mol. Biol. Evol.">
        <title>Comparative Genomics of Early-Diverging Mushroom-Forming Fungi Provides Insights into the Origins of Lignocellulose Decay Capabilities.</title>
        <authorList>
            <person name="Nagy L.G."/>
            <person name="Riley R."/>
            <person name="Tritt A."/>
            <person name="Adam C."/>
            <person name="Daum C."/>
            <person name="Floudas D."/>
            <person name="Sun H."/>
            <person name="Yadav J.S."/>
            <person name="Pangilinan J."/>
            <person name="Larsson K.H."/>
            <person name="Matsuura K."/>
            <person name="Barry K."/>
            <person name="Labutti K."/>
            <person name="Kuo R."/>
            <person name="Ohm R.A."/>
            <person name="Bhattacharya S.S."/>
            <person name="Shirouzu T."/>
            <person name="Yoshinaga Y."/>
            <person name="Martin F.M."/>
            <person name="Grigoriev I.V."/>
            <person name="Hibbett D.S."/>
        </authorList>
    </citation>
    <scope>NUCLEOTIDE SEQUENCE [LARGE SCALE GENOMIC DNA]</scope>
    <source>
        <strain evidence="1 2">HHB10207 ss-3</strain>
    </source>
</reference>
<keyword evidence="2" id="KW-1185">Reference proteome</keyword>
<evidence type="ECO:0000313" key="2">
    <source>
        <dbReference type="Proteomes" id="UP000076798"/>
    </source>
</evidence>
<gene>
    <name evidence="1" type="ORF">SISSUDRAFT_1037251</name>
</gene>
<proteinExistence type="predicted"/>